<feature type="compositionally biased region" description="Polar residues" evidence="1">
    <location>
        <begin position="16"/>
        <end position="35"/>
    </location>
</feature>
<sequence length="98" mass="10889">MVQTGTAREAERTTRSIPHTNPGSERQSRDLTTGDNFGAGERFPSSLSLLRAQFVEIVKKCAIDVLYAKTSITLPFQLDDEREFGEKTLFSGRHFGPA</sequence>
<feature type="region of interest" description="Disordered" evidence="1">
    <location>
        <begin position="1"/>
        <end position="37"/>
    </location>
</feature>
<proteinExistence type="predicted"/>
<comment type="caution">
    <text evidence="2">The sequence shown here is derived from an EMBL/GenBank/DDBJ whole genome shotgun (WGS) entry which is preliminary data.</text>
</comment>
<reference evidence="2 3" key="1">
    <citation type="journal article" date="2023" name="Nucleic Acids Res.">
        <title>The hologenome of Daphnia magna reveals possible DNA methylation and microbiome-mediated evolution of the host genome.</title>
        <authorList>
            <person name="Chaturvedi A."/>
            <person name="Li X."/>
            <person name="Dhandapani V."/>
            <person name="Marshall H."/>
            <person name="Kissane S."/>
            <person name="Cuenca-Cambronero M."/>
            <person name="Asole G."/>
            <person name="Calvet F."/>
            <person name="Ruiz-Romero M."/>
            <person name="Marangio P."/>
            <person name="Guigo R."/>
            <person name="Rago D."/>
            <person name="Mirbahai L."/>
            <person name="Eastwood N."/>
            <person name="Colbourne J.K."/>
            <person name="Zhou J."/>
            <person name="Mallon E."/>
            <person name="Orsini L."/>
        </authorList>
    </citation>
    <scope>NUCLEOTIDE SEQUENCE [LARGE SCALE GENOMIC DNA]</scope>
    <source>
        <strain evidence="2">LRV0_1</strain>
    </source>
</reference>
<name>A0ABQ9Z5I8_9CRUS</name>
<dbReference type="EMBL" id="JAOYFB010000002">
    <property type="protein sequence ID" value="KAK4008162.1"/>
    <property type="molecule type" value="Genomic_DNA"/>
</dbReference>
<evidence type="ECO:0000256" key="1">
    <source>
        <dbReference type="SAM" id="MobiDB-lite"/>
    </source>
</evidence>
<protein>
    <submittedName>
        <fullName evidence="2">Uncharacterized protein</fullName>
    </submittedName>
</protein>
<organism evidence="2 3">
    <name type="scientific">Daphnia magna</name>
    <dbReference type="NCBI Taxonomy" id="35525"/>
    <lineage>
        <taxon>Eukaryota</taxon>
        <taxon>Metazoa</taxon>
        <taxon>Ecdysozoa</taxon>
        <taxon>Arthropoda</taxon>
        <taxon>Crustacea</taxon>
        <taxon>Branchiopoda</taxon>
        <taxon>Diplostraca</taxon>
        <taxon>Cladocera</taxon>
        <taxon>Anomopoda</taxon>
        <taxon>Daphniidae</taxon>
        <taxon>Daphnia</taxon>
    </lineage>
</organism>
<dbReference type="Proteomes" id="UP001234178">
    <property type="component" value="Unassembled WGS sequence"/>
</dbReference>
<accession>A0ABQ9Z5I8</accession>
<evidence type="ECO:0000313" key="2">
    <source>
        <dbReference type="EMBL" id="KAK4008162.1"/>
    </source>
</evidence>
<gene>
    <name evidence="2" type="ORF">OUZ56_013311</name>
</gene>
<evidence type="ECO:0000313" key="3">
    <source>
        <dbReference type="Proteomes" id="UP001234178"/>
    </source>
</evidence>
<keyword evidence="3" id="KW-1185">Reference proteome</keyword>